<dbReference type="SMART" id="SM00710">
    <property type="entry name" value="PbH1"/>
    <property type="match status" value="9"/>
</dbReference>
<protein>
    <submittedName>
        <fullName evidence="4">Outer membrane autotransporter barrel domain protein</fullName>
    </submittedName>
</protein>
<dbReference type="InterPro" id="IPR005546">
    <property type="entry name" value="Autotransporte_beta"/>
</dbReference>
<evidence type="ECO:0000259" key="3">
    <source>
        <dbReference type="PROSITE" id="PS51208"/>
    </source>
</evidence>
<keyword evidence="5" id="KW-1185">Reference proteome</keyword>
<dbReference type="HOGENOM" id="CLU_291320_0_0_0"/>
<evidence type="ECO:0000256" key="2">
    <source>
        <dbReference type="SAM" id="SignalP"/>
    </source>
</evidence>
<dbReference type="KEGG" id="str:Sterm_0728"/>
<dbReference type="Proteomes" id="UP000000845">
    <property type="component" value="Chromosome"/>
</dbReference>
<accession>D1AQ22</accession>
<dbReference type="STRING" id="526218.Sterm_0728"/>
<proteinExistence type="predicted"/>
<feature type="domain" description="Autotransporter" evidence="3">
    <location>
        <begin position="974"/>
        <end position="1256"/>
    </location>
</feature>
<dbReference type="InterPro" id="IPR058034">
    <property type="entry name" value="BigA_beta"/>
</dbReference>
<dbReference type="InterPro" id="IPR006626">
    <property type="entry name" value="PbH1"/>
</dbReference>
<dbReference type="SMART" id="SM00869">
    <property type="entry name" value="Autotransporter"/>
    <property type="match status" value="1"/>
</dbReference>
<dbReference type="InterPro" id="IPR036709">
    <property type="entry name" value="Autotransporte_beta_dom_sf"/>
</dbReference>
<evidence type="ECO:0000313" key="5">
    <source>
        <dbReference type="Proteomes" id="UP000000845"/>
    </source>
</evidence>
<reference evidence="4 5" key="2">
    <citation type="journal article" date="2010" name="Stand. Genomic Sci.">
        <title>Complete genome sequence of Sebaldella termitidis type strain (NCTC 11300).</title>
        <authorList>
            <person name="Harmon-Smith M."/>
            <person name="Celia L."/>
            <person name="Chertkov O."/>
            <person name="Lapidus A."/>
            <person name="Copeland A."/>
            <person name="Glavina Del Rio T."/>
            <person name="Nolan M."/>
            <person name="Lucas S."/>
            <person name="Tice H."/>
            <person name="Cheng J.F."/>
            <person name="Han C."/>
            <person name="Detter J.C."/>
            <person name="Bruce D."/>
            <person name="Goodwin L."/>
            <person name="Pitluck S."/>
            <person name="Pati A."/>
            <person name="Liolios K."/>
            <person name="Ivanova N."/>
            <person name="Mavromatis K."/>
            <person name="Mikhailova N."/>
            <person name="Chen A."/>
            <person name="Palaniappan K."/>
            <person name="Land M."/>
            <person name="Hauser L."/>
            <person name="Chang Y.J."/>
            <person name="Jeffries C.D."/>
            <person name="Brettin T."/>
            <person name="Goker M."/>
            <person name="Beck B."/>
            <person name="Bristow J."/>
            <person name="Eisen J.A."/>
            <person name="Markowitz V."/>
            <person name="Hugenholtz P."/>
            <person name="Kyrpides N.C."/>
            <person name="Klenk H.P."/>
            <person name="Chen F."/>
        </authorList>
    </citation>
    <scope>NUCLEOTIDE SEQUENCE [LARGE SCALE GENOMIC DNA]</scope>
    <source>
        <strain evidence="5">ATCC 33386 / NCTC 11300</strain>
    </source>
</reference>
<dbReference type="RefSeq" id="WP_012860196.1">
    <property type="nucleotide sequence ID" value="NC_013517.1"/>
</dbReference>
<evidence type="ECO:0000256" key="1">
    <source>
        <dbReference type="SAM" id="MobiDB-lite"/>
    </source>
</evidence>
<feature type="chain" id="PRO_5003020038" evidence="2">
    <location>
        <begin position="23"/>
        <end position="1256"/>
    </location>
</feature>
<dbReference type="SUPFAM" id="SSF103515">
    <property type="entry name" value="Autotransporter"/>
    <property type="match status" value="1"/>
</dbReference>
<reference evidence="5" key="1">
    <citation type="submission" date="2009-09" db="EMBL/GenBank/DDBJ databases">
        <title>The complete chromosome of Sebaldella termitidis ATCC 33386.</title>
        <authorList>
            <consortium name="US DOE Joint Genome Institute (JGI-PGF)"/>
            <person name="Lucas S."/>
            <person name="Copeland A."/>
            <person name="Lapidus A."/>
            <person name="Glavina del Rio T."/>
            <person name="Dalin E."/>
            <person name="Tice H."/>
            <person name="Bruce D."/>
            <person name="Goodwin L."/>
            <person name="Pitluck S."/>
            <person name="Kyrpides N."/>
            <person name="Mavromatis K."/>
            <person name="Ivanova N."/>
            <person name="Mikhailova N."/>
            <person name="Sims D."/>
            <person name="Meincke L."/>
            <person name="Brettin T."/>
            <person name="Detter J.C."/>
            <person name="Han C."/>
            <person name="Larimer F."/>
            <person name="Land M."/>
            <person name="Hauser L."/>
            <person name="Markowitz V."/>
            <person name="Cheng J.F."/>
            <person name="Hugenholtz P."/>
            <person name="Woyke T."/>
            <person name="Wu D."/>
            <person name="Eisen J.A."/>
        </authorList>
    </citation>
    <scope>NUCLEOTIDE SEQUENCE [LARGE SCALE GENOMIC DNA]</scope>
    <source>
        <strain evidence="5">ATCC 33386 / NCTC 11300</strain>
    </source>
</reference>
<dbReference type="eggNOG" id="COG4625">
    <property type="taxonomic scope" value="Bacteria"/>
</dbReference>
<dbReference type="Gene3D" id="2.40.128.130">
    <property type="entry name" value="Autotransporter beta-domain"/>
    <property type="match status" value="1"/>
</dbReference>
<dbReference type="Pfam" id="PF25783">
    <property type="entry name" value="BigA_beta"/>
    <property type="match status" value="1"/>
</dbReference>
<feature type="signal peptide" evidence="2">
    <location>
        <begin position="1"/>
        <end position="22"/>
    </location>
</feature>
<evidence type="ECO:0000313" key="4">
    <source>
        <dbReference type="EMBL" id="ACZ07600.1"/>
    </source>
</evidence>
<dbReference type="EMBL" id="CP001739">
    <property type="protein sequence ID" value="ACZ07600.1"/>
    <property type="molecule type" value="Genomic_DNA"/>
</dbReference>
<dbReference type="PROSITE" id="PS51208">
    <property type="entry name" value="AUTOTRANSPORTER"/>
    <property type="match status" value="1"/>
</dbReference>
<name>D1AQ22_SEBTE</name>
<gene>
    <name evidence="4" type="ordered locus">Sterm_0728</name>
</gene>
<feature type="region of interest" description="Disordered" evidence="1">
    <location>
        <begin position="53"/>
        <end position="73"/>
    </location>
</feature>
<keyword evidence="2" id="KW-0732">Signal</keyword>
<dbReference type="Pfam" id="PF03797">
    <property type="entry name" value="Autotransporter"/>
    <property type="match status" value="1"/>
</dbReference>
<organism evidence="4 5">
    <name type="scientific">Sebaldella termitidis (strain ATCC 33386 / NCTC 11300)</name>
    <dbReference type="NCBI Taxonomy" id="526218"/>
    <lineage>
        <taxon>Bacteria</taxon>
        <taxon>Fusobacteriati</taxon>
        <taxon>Fusobacteriota</taxon>
        <taxon>Fusobacteriia</taxon>
        <taxon>Fusobacteriales</taxon>
        <taxon>Leptotrichiaceae</taxon>
        <taxon>Sebaldella</taxon>
    </lineage>
</organism>
<dbReference type="AlphaFoldDB" id="D1AQ22"/>
<sequence length="1256" mass="132875">MKKSFLKAGAFILALAPAISMGTQNSFGNPDEFLLWGSYYKFKNNKKSTYTSNFKETEGSEEEGEKPVPPVPVPDPIAVVKENGIIKAWKNNTGDSLYYTVSDNIFSADKAALWLTDLNTKVVNNKILDSVFTGAGSERFSVEAEGNAVFVNNGTVTGTHGGIRGKNGTVIYNNNIIANTGDYGMYQEDGDAYNNSAGVISNTGDYGIFAATENSNAVNEGIIDNSGNYGIAVNGGKAVNAASGVVKNGQDYGIWGYGVNSEVINNGTVENGGTHGIFLSDRSEGVNNGTVKNAGDYGVALSDSYFENTGIIENTGMHGVYADIGSQVLNNTTGVIQNNGDYGVTVSNTGAVASKALNKGTVKNNGNYGMFAEWNGAVIENEGMIENTGTHGMYAENGAEALNTVGGIVKNLGNTGMAASGSGAMVINNGTIENIGENGFHISASGEGINNGIIKNAGNYGMRVMNNSYVRNTGTIANNGTNGILVTVNSEALNDTTGIIENQGNYGIAVGSASKAENKGIIKNNGANGLYVINGGLGINSGTIENTGTHGIFITEAGSKGVNDGTIKNTGTHGMYATNDSEAVNGSGGIIENTGNYGIVAGKDSLGINNGIIRNQGTNGMYTTNAGTIINNGRIENVGTYGMQATAAGSQAVNGVSGVIANKGTSGLYAINGAHAVNKGRIENTGDYGMHLNNATGINEGTIHLTGDNKVGVHINNNAVFTNNGTIIVDGNNVTGIKAMGNSVVQIAQNSQIILNGNAAVTQSSTDYSDKQSTGAANSNSAGKAYNIDSTSTLINAGTISAYGTFTVEETGKFVLDTKTGVINAESINLEGDLHINAAGTADSFSNKFILENLNTGKLTGDGTLISDSFLFTGKLEKNSGGKYDIVMERKNFSEVFNSEFGKILESNYNESGNTEEKSKIYNSLKMSITSEAKALTAENELTGRSIVSNLMYQEFRRNRVLEAGVNDLLENRDRSADKGVYVNILGGKEDADNDGEFLGYKNREAGVIFGMMKKINGRISAGGFAGYLNSDIDYKDDGNSNQKTDTFSLKGALEAEITDSLKWRNVLGYNYGNTDTKRKLTYDRSYTELNGNFDSWSAEIDTNLEYTYNLNKSISVIPSAGLNVSYLHQNSYTESGADGYNLKVDSASGTSVRPKAGVRAELGLYENKNTKLKLVPSALYSYETANPYKIRNIGIGAFDDTLSLDSRDSERGNLDLGIGLEYNYNRELVFYGQYKKEVLNDSGDDKMSLGFKVYF</sequence>